<accession>A0A9D5P1X2</accession>
<dbReference type="GO" id="GO:0006080">
    <property type="term" value="P:substituted mannan metabolic process"/>
    <property type="evidence" value="ECO:0007669"/>
    <property type="project" value="InterPro"/>
</dbReference>
<dbReference type="Pfam" id="PF02156">
    <property type="entry name" value="Glyco_hydro_26"/>
    <property type="match status" value="1"/>
</dbReference>
<keyword evidence="5" id="KW-0443">Lipid metabolism</keyword>
<evidence type="ECO:0000313" key="13">
    <source>
        <dbReference type="Proteomes" id="UP000806522"/>
    </source>
</evidence>
<evidence type="ECO:0000256" key="7">
    <source>
        <dbReference type="ARBA" id="ARBA00023295"/>
    </source>
</evidence>
<dbReference type="SUPFAM" id="SSF51445">
    <property type="entry name" value="(Trans)glycosidases"/>
    <property type="match status" value="2"/>
</dbReference>
<dbReference type="InterPro" id="IPR017853">
    <property type="entry name" value="GH"/>
</dbReference>
<dbReference type="GO" id="GO:0016985">
    <property type="term" value="F:mannan endo-1,4-beta-mannosidase activity"/>
    <property type="evidence" value="ECO:0007669"/>
    <property type="project" value="InterPro"/>
</dbReference>
<dbReference type="PRINTS" id="PR00739">
    <property type="entry name" value="GLHYDRLASE26"/>
</dbReference>
<evidence type="ECO:0000256" key="9">
    <source>
        <dbReference type="PROSITE-ProRule" id="PRU01100"/>
    </source>
</evidence>
<evidence type="ECO:0000256" key="3">
    <source>
        <dbReference type="ARBA" id="ARBA00012657"/>
    </source>
</evidence>
<dbReference type="Gene3D" id="2.60.120.560">
    <property type="entry name" value="Exo-inulinase, domain 1"/>
    <property type="match status" value="1"/>
</dbReference>
<keyword evidence="10" id="KW-0732">Signal</keyword>
<evidence type="ECO:0000256" key="6">
    <source>
        <dbReference type="ARBA" id="ARBA00022963"/>
    </source>
</evidence>
<evidence type="ECO:0000256" key="5">
    <source>
        <dbReference type="ARBA" id="ARBA00022919"/>
    </source>
</evidence>
<dbReference type="InterPro" id="IPR013785">
    <property type="entry name" value="Aldolase_TIM"/>
</dbReference>
<keyword evidence="6" id="KW-0442">Lipid degradation</keyword>
<name>A0A9D5P1X2_XYLRU</name>
<dbReference type="InterPro" id="IPR013320">
    <property type="entry name" value="ConA-like_dom_sf"/>
</dbReference>
<comment type="similarity">
    <text evidence="2 9">Belongs to the glycosyl hydrolase 26 family.</text>
</comment>
<dbReference type="Pfam" id="PF02057">
    <property type="entry name" value="Glyco_hydro_59"/>
    <property type="match status" value="1"/>
</dbReference>
<feature type="signal peptide" evidence="10">
    <location>
        <begin position="1"/>
        <end position="22"/>
    </location>
</feature>
<dbReference type="Gene3D" id="3.20.20.80">
    <property type="entry name" value="Glycosidases"/>
    <property type="match status" value="2"/>
</dbReference>
<evidence type="ECO:0000313" key="12">
    <source>
        <dbReference type="EMBL" id="MBE6270492.1"/>
    </source>
</evidence>
<dbReference type="Gene3D" id="3.20.20.70">
    <property type="entry name" value="Aldolase class I"/>
    <property type="match status" value="1"/>
</dbReference>
<dbReference type="PROSITE" id="PS51764">
    <property type="entry name" value="GH26"/>
    <property type="match status" value="1"/>
</dbReference>
<keyword evidence="5" id="KW-0746">Sphingolipid metabolism</keyword>
<keyword evidence="4 9" id="KW-0378">Hydrolase</keyword>
<dbReference type="InterPro" id="IPR000805">
    <property type="entry name" value="Glyco_hydro_26"/>
</dbReference>
<dbReference type="GO" id="GO:0016020">
    <property type="term" value="C:membrane"/>
    <property type="evidence" value="ECO:0007669"/>
    <property type="project" value="GOC"/>
</dbReference>
<dbReference type="GO" id="GO:0004336">
    <property type="term" value="F:galactosylceramidase activity"/>
    <property type="evidence" value="ECO:0007669"/>
    <property type="project" value="UniProtKB-EC"/>
</dbReference>
<evidence type="ECO:0000256" key="2">
    <source>
        <dbReference type="ARBA" id="ARBA00007754"/>
    </source>
</evidence>
<evidence type="ECO:0000256" key="8">
    <source>
        <dbReference type="ARBA" id="ARBA00033098"/>
    </source>
</evidence>
<feature type="domain" description="GH26" evidence="11">
    <location>
        <begin position="33"/>
        <end position="340"/>
    </location>
</feature>
<dbReference type="InterPro" id="IPR001286">
    <property type="entry name" value="Glyco_hydro_59"/>
</dbReference>
<dbReference type="EMBL" id="SUYC01000005">
    <property type="protein sequence ID" value="MBE6270492.1"/>
    <property type="molecule type" value="Genomic_DNA"/>
</dbReference>
<proteinExistence type="inferred from homology"/>
<organism evidence="12 13">
    <name type="scientific">Xylanibacter ruminicola</name>
    <name type="common">Prevotella ruminicola</name>
    <dbReference type="NCBI Taxonomy" id="839"/>
    <lineage>
        <taxon>Bacteria</taxon>
        <taxon>Pseudomonadati</taxon>
        <taxon>Bacteroidota</taxon>
        <taxon>Bacteroidia</taxon>
        <taxon>Bacteroidales</taxon>
        <taxon>Prevotellaceae</taxon>
        <taxon>Xylanibacter</taxon>
    </lineage>
</organism>
<dbReference type="GO" id="GO:0005764">
    <property type="term" value="C:lysosome"/>
    <property type="evidence" value="ECO:0007669"/>
    <property type="project" value="TreeGrafter"/>
</dbReference>
<evidence type="ECO:0000256" key="10">
    <source>
        <dbReference type="SAM" id="SignalP"/>
    </source>
</evidence>
<feature type="chain" id="PRO_5038876585" description="galactosylceramidase" evidence="10">
    <location>
        <begin position="23"/>
        <end position="1024"/>
    </location>
</feature>
<dbReference type="GO" id="GO:0006683">
    <property type="term" value="P:galactosylceramide catabolic process"/>
    <property type="evidence" value="ECO:0007669"/>
    <property type="project" value="InterPro"/>
</dbReference>
<evidence type="ECO:0000259" key="11">
    <source>
        <dbReference type="PROSITE" id="PS51764"/>
    </source>
</evidence>
<comment type="similarity">
    <text evidence="1">Belongs to the glycosyl hydrolase 59 family.</text>
</comment>
<dbReference type="SUPFAM" id="SSF49899">
    <property type="entry name" value="Concanavalin A-like lectins/glucanases"/>
    <property type="match status" value="1"/>
</dbReference>
<feature type="active site" description="Proton donor" evidence="9">
    <location>
        <position position="190"/>
    </location>
</feature>
<evidence type="ECO:0000256" key="1">
    <source>
        <dbReference type="ARBA" id="ARBA00005637"/>
    </source>
</evidence>
<evidence type="ECO:0000256" key="4">
    <source>
        <dbReference type="ARBA" id="ARBA00022801"/>
    </source>
</evidence>
<dbReference type="EC" id="3.2.1.46" evidence="3"/>
<keyword evidence="7 9" id="KW-0326">Glycosidase</keyword>
<feature type="active site" description="Nucleophile" evidence="9">
    <location>
        <position position="289"/>
    </location>
</feature>
<gene>
    <name evidence="12" type="ORF">E7101_06025</name>
</gene>
<sequence length="1024" mass="115905">MRRFCGILLLSVLPLLHLSAQIAPKPIDKKATKQVVGLYNYLRNDVWGKKVLSGCQARWDYNTTDADEVSKRTGQYPAVNIFDFQHFRLEHVNYLADTAKDWYQAGGIVGFIWHWSVPVDTLMTDSKGYSFYTPSAAKTPQSGTTFSPRRALQQGTPENAVLMRDLKRITSLLLHYQKQGIPIIWRPFHEAAGNTNRGGNAWFWWGSDGASTFKQLYLFMQRYLMSHGVHNLIYVWTSELDDDDWYPGDQFVDIVARDQYHISTNHGSYKEQFDLLSRKYPHKMLALAECDCLPSAEAMMRDGAKWLYVAPWTGPFLFGSNNTPDFWKQFLGSELVVSKSETPYASKAKARVQQVRIQSALKGKKFDGIGAVNGGGATSVLLKDYPEPQRSQILDLVYKPKFGASVSSLLVEIPGDGNSTQGSMPSHSHYLGDFDAQRGYTWWVLREAKSRNPQLDLDATGWSAPRWVGDFWSQHMADYYVDWLTALRQQYGLELNAIGCHNEKGWSNDFAKMLRRTMNERGFKNVKLHAFDNWGANKMDFMKDMERDPELRDAIYAVSAHTFSEIPLTAEQRSMAEKMGKPIWNSEDHVYRKGFDCLITIVKCFNENYIVSGATKVINWYDIGATYPLEPYSQDPPMLIAQQPWSGNYSVRESLWGYAHYGQFTEIGWQYVDDGCLKLDGGGTMCMLRNPATNDYSIIIETKDATAPQTVRISLPKQLSGARLCVWRSNEKEQFVRQADMLPRARSLTMTLDPACVYSLSTTSGQQKGSYAGVPAPASFPIPYVDNYEDYDHLSKWGYLPHYMADIIGCFELRQAPGGMAGTCLQQTVGEHTLSWAPEWHHYSIIGDEAWTDYEVSADVLLNPQDEAAVMGRICDVGSGYGVWAKGYYLKINEHGLCQLYITRGKLDQKELIGDAEQQALILARKDIEVGGEYVLDSAQVQGITAGKWHNLKLRFEGDEITGYVDGKQVVRATSDRYQHGMAGIMAPLQQRRVSTPYFDNLTITPLGRTKAVHNHSRSPKPLY</sequence>
<reference evidence="12" key="1">
    <citation type="submission" date="2019-04" db="EMBL/GenBank/DDBJ databases">
        <title>Evolution of Biomass-Degrading Anaerobic Consortia Revealed by Metagenomics.</title>
        <authorList>
            <person name="Peng X."/>
        </authorList>
    </citation>
    <scope>NUCLEOTIDE SEQUENCE</scope>
    <source>
        <strain evidence="12">SIG140</strain>
    </source>
</reference>
<dbReference type="Proteomes" id="UP000806522">
    <property type="component" value="Unassembled WGS sequence"/>
</dbReference>
<comment type="caution">
    <text evidence="12">The sequence shown here is derived from an EMBL/GenBank/DDBJ whole genome shotgun (WGS) entry which is preliminary data.</text>
</comment>
<protein>
    <recommendedName>
        <fullName evidence="3">galactosylceramidase</fullName>
        <ecNumber evidence="3">3.2.1.46</ecNumber>
    </recommendedName>
    <alternativeName>
        <fullName evidence="8">Galactosylceramidase</fullName>
    </alternativeName>
</protein>
<dbReference type="PANTHER" id="PTHR15172">
    <property type="entry name" value="GALACTOCEREBROSIDASE"/>
    <property type="match status" value="1"/>
</dbReference>
<dbReference type="AlphaFoldDB" id="A0A9D5P1X2"/>
<dbReference type="PANTHER" id="PTHR15172:SF1">
    <property type="entry name" value="GALACTOCEREBROSIDASE"/>
    <property type="match status" value="1"/>
</dbReference>
<dbReference type="InterPro" id="IPR049161">
    <property type="entry name" value="GH59_cat"/>
</dbReference>
<dbReference type="InterPro" id="IPR022790">
    <property type="entry name" value="GH26_dom"/>
</dbReference>